<feature type="transmembrane region" description="Helical" evidence="9">
    <location>
        <begin position="493"/>
        <end position="511"/>
    </location>
</feature>
<feature type="domain" description="Major facilitator superfamily (MFS) profile" evidence="10">
    <location>
        <begin position="40"/>
        <end position="515"/>
    </location>
</feature>
<comment type="similarity">
    <text evidence="2 7">Belongs to the major facilitator superfamily. Sugar transporter (TC 2.A.1.1) family.</text>
</comment>
<gene>
    <name evidence="11" type="ORF">BS50DRAFT_591457</name>
</gene>
<protein>
    <submittedName>
        <fullName evidence="11">General substrate transporter</fullName>
    </submittedName>
</protein>
<dbReference type="GO" id="GO:0005351">
    <property type="term" value="F:carbohydrate:proton symporter activity"/>
    <property type="evidence" value="ECO:0007669"/>
    <property type="project" value="TreeGrafter"/>
</dbReference>
<dbReference type="InterPro" id="IPR036259">
    <property type="entry name" value="MFS_trans_sf"/>
</dbReference>
<feature type="transmembrane region" description="Helical" evidence="9">
    <location>
        <begin position="117"/>
        <end position="136"/>
    </location>
</feature>
<name>A0A2T2NE26_CORCC</name>
<evidence type="ECO:0000256" key="6">
    <source>
        <dbReference type="ARBA" id="ARBA00023136"/>
    </source>
</evidence>
<dbReference type="PANTHER" id="PTHR48022:SF20">
    <property type="entry name" value="MAJOR FACILITATOR SUPERFAMILY (MFS) PROFILE DOMAIN-CONTAINING PROTEIN-RELATED"/>
    <property type="match status" value="1"/>
</dbReference>
<feature type="region of interest" description="Disordered" evidence="8">
    <location>
        <begin position="563"/>
        <end position="582"/>
    </location>
</feature>
<feature type="transmembrane region" description="Helical" evidence="9">
    <location>
        <begin position="217"/>
        <end position="239"/>
    </location>
</feature>
<evidence type="ECO:0000256" key="4">
    <source>
        <dbReference type="ARBA" id="ARBA00022692"/>
    </source>
</evidence>
<keyword evidence="3 7" id="KW-0813">Transport</keyword>
<dbReference type="Proteomes" id="UP000240883">
    <property type="component" value="Unassembled WGS sequence"/>
</dbReference>
<comment type="subcellular location">
    <subcellularLocation>
        <location evidence="1">Membrane</location>
        <topology evidence="1">Multi-pass membrane protein</topology>
    </subcellularLocation>
</comment>
<dbReference type="PROSITE" id="PS00217">
    <property type="entry name" value="SUGAR_TRANSPORT_2"/>
    <property type="match status" value="1"/>
</dbReference>
<dbReference type="FunFam" id="1.20.1250.20:FF:000026">
    <property type="entry name" value="MFS quinate transporter QutD"/>
    <property type="match status" value="1"/>
</dbReference>
<dbReference type="PANTHER" id="PTHR48022">
    <property type="entry name" value="PLASTIDIC GLUCOSE TRANSPORTER 4"/>
    <property type="match status" value="1"/>
</dbReference>
<evidence type="ECO:0000256" key="9">
    <source>
        <dbReference type="SAM" id="Phobius"/>
    </source>
</evidence>
<feature type="transmembrane region" description="Helical" evidence="9">
    <location>
        <begin position="390"/>
        <end position="411"/>
    </location>
</feature>
<evidence type="ECO:0000256" key="1">
    <source>
        <dbReference type="ARBA" id="ARBA00004141"/>
    </source>
</evidence>
<dbReference type="InterPro" id="IPR020846">
    <property type="entry name" value="MFS_dom"/>
</dbReference>
<evidence type="ECO:0000313" key="11">
    <source>
        <dbReference type="EMBL" id="PSN63288.1"/>
    </source>
</evidence>
<accession>A0A2T2NE26</accession>
<dbReference type="GO" id="GO:0016020">
    <property type="term" value="C:membrane"/>
    <property type="evidence" value="ECO:0007669"/>
    <property type="project" value="UniProtKB-SubCell"/>
</dbReference>
<dbReference type="PRINTS" id="PR00171">
    <property type="entry name" value="SUGRTRNSPORT"/>
</dbReference>
<dbReference type="Pfam" id="PF00083">
    <property type="entry name" value="Sugar_tr"/>
    <property type="match status" value="1"/>
</dbReference>
<dbReference type="InterPro" id="IPR050360">
    <property type="entry name" value="MFS_Sugar_Transporters"/>
</dbReference>
<dbReference type="PROSITE" id="PS00216">
    <property type="entry name" value="SUGAR_TRANSPORT_1"/>
    <property type="match status" value="1"/>
</dbReference>
<keyword evidence="4 9" id="KW-0812">Transmembrane</keyword>
<feature type="transmembrane region" description="Helical" evidence="9">
    <location>
        <begin position="359"/>
        <end position="383"/>
    </location>
</feature>
<feature type="transmembrane region" description="Helical" evidence="9">
    <location>
        <begin position="90"/>
        <end position="110"/>
    </location>
</feature>
<evidence type="ECO:0000256" key="2">
    <source>
        <dbReference type="ARBA" id="ARBA00010992"/>
    </source>
</evidence>
<evidence type="ECO:0000256" key="5">
    <source>
        <dbReference type="ARBA" id="ARBA00022989"/>
    </source>
</evidence>
<dbReference type="PROSITE" id="PS50850">
    <property type="entry name" value="MFS"/>
    <property type="match status" value="1"/>
</dbReference>
<keyword evidence="12" id="KW-1185">Reference proteome</keyword>
<dbReference type="InterPro" id="IPR005829">
    <property type="entry name" value="Sugar_transporter_CS"/>
</dbReference>
<organism evidence="11 12">
    <name type="scientific">Corynespora cassiicola Philippines</name>
    <dbReference type="NCBI Taxonomy" id="1448308"/>
    <lineage>
        <taxon>Eukaryota</taxon>
        <taxon>Fungi</taxon>
        <taxon>Dikarya</taxon>
        <taxon>Ascomycota</taxon>
        <taxon>Pezizomycotina</taxon>
        <taxon>Dothideomycetes</taxon>
        <taxon>Pleosporomycetidae</taxon>
        <taxon>Pleosporales</taxon>
        <taxon>Corynesporascaceae</taxon>
        <taxon>Corynespora</taxon>
    </lineage>
</organism>
<dbReference type="AlphaFoldDB" id="A0A2T2NE26"/>
<evidence type="ECO:0000256" key="3">
    <source>
        <dbReference type="ARBA" id="ARBA00022448"/>
    </source>
</evidence>
<evidence type="ECO:0000313" key="12">
    <source>
        <dbReference type="Proteomes" id="UP000240883"/>
    </source>
</evidence>
<evidence type="ECO:0000256" key="8">
    <source>
        <dbReference type="SAM" id="MobiDB-lite"/>
    </source>
</evidence>
<feature type="transmembrane region" description="Helical" evidence="9">
    <location>
        <begin position="35"/>
        <end position="53"/>
    </location>
</feature>
<dbReference type="NCBIfam" id="TIGR00879">
    <property type="entry name" value="SP"/>
    <property type="match status" value="1"/>
</dbReference>
<dbReference type="Gene3D" id="1.20.1250.20">
    <property type="entry name" value="MFS general substrate transporter like domains"/>
    <property type="match status" value="1"/>
</dbReference>
<dbReference type="InterPro" id="IPR005828">
    <property type="entry name" value="MFS_sugar_transport-like"/>
</dbReference>
<keyword evidence="6 9" id="KW-0472">Membrane</keyword>
<feature type="transmembrane region" description="Helical" evidence="9">
    <location>
        <begin position="178"/>
        <end position="197"/>
    </location>
</feature>
<evidence type="ECO:0000259" key="10">
    <source>
        <dbReference type="PROSITE" id="PS50850"/>
    </source>
</evidence>
<proteinExistence type="inferred from homology"/>
<dbReference type="SUPFAM" id="SSF103473">
    <property type="entry name" value="MFS general substrate transporter"/>
    <property type="match status" value="1"/>
</dbReference>
<feature type="transmembrane region" description="Helical" evidence="9">
    <location>
        <begin position="148"/>
        <end position="166"/>
    </location>
</feature>
<evidence type="ECO:0000256" key="7">
    <source>
        <dbReference type="RuleBase" id="RU003346"/>
    </source>
</evidence>
<feature type="transmembrane region" description="Helical" evidence="9">
    <location>
        <begin position="423"/>
        <end position="449"/>
    </location>
</feature>
<sequence length="582" mass="63812">MAPVGGSAHDFEAAALARRKALAGGSGPLALLQNLRVFGIACFACLGGLLYGYNQGVFSGVLTMTSFKLHMGDYIADQQTLEWNSSKQGWLTAILELGAWLGTMYSGFLAEILSRKYAILVNVAIFILGVVVQMTATTGEGHNSILGGRFVTGMGVGSLSMIVPMYNAEIAPPEVRGALVGLQQLSITLGIMISFWIDYGTNFIGGTGRSQKEAAWLLPLGLQLVPAVLLGVGMLFMPFSPRWLVHHDREPEARTVLARLRGLAQDNELIELEFAEIKAQSLFEKKTLQENFPHLQDLSAWSTFKLQFVAIGSLFTTKAMFKRVIVATVTMFFQQWTGINAVLYYAPTIFQNLGLSSNSVSLLATGVVGIAMFIATIPAVLWVDSWGRKPTLIIGALGMAICHIIIAIITAKNQDDWEHHQSAGWAAVVMVWLFVIHFGYSWGPCAWIVIAEIWPLSNRPYGIALGASSNWMNNFIVGQVTPDMLEHMTYGTYIFFGLLTFGGAVFIWLVFPETKGLSLEEMDILFGSVGVAEREKERWREVHAEVGLTELLTRAGVLHGEEEEKKGEKHVVQESVGDEKIV</sequence>
<reference evidence="11 12" key="1">
    <citation type="journal article" date="2018" name="Front. Microbiol.">
        <title>Genome-Wide Analysis of Corynespora cassiicola Leaf Fall Disease Putative Effectors.</title>
        <authorList>
            <person name="Lopez D."/>
            <person name="Ribeiro S."/>
            <person name="Label P."/>
            <person name="Fumanal B."/>
            <person name="Venisse J.S."/>
            <person name="Kohler A."/>
            <person name="de Oliveira R.R."/>
            <person name="Labutti K."/>
            <person name="Lipzen A."/>
            <person name="Lail K."/>
            <person name="Bauer D."/>
            <person name="Ohm R.A."/>
            <person name="Barry K.W."/>
            <person name="Spatafora J."/>
            <person name="Grigoriev I.V."/>
            <person name="Martin F.M."/>
            <person name="Pujade-Renaud V."/>
        </authorList>
    </citation>
    <scope>NUCLEOTIDE SEQUENCE [LARGE SCALE GENOMIC DNA]</scope>
    <source>
        <strain evidence="11 12">Philippines</strain>
    </source>
</reference>
<dbReference type="EMBL" id="KZ678140">
    <property type="protein sequence ID" value="PSN63288.1"/>
    <property type="molecule type" value="Genomic_DNA"/>
</dbReference>
<dbReference type="InterPro" id="IPR003663">
    <property type="entry name" value="Sugar/inositol_transpt"/>
</dbReference>
<dbReference type="OrthoDB" id="8120565at2759"/>
<feature type="transmembrane region" description="Helical" evidence="9">
    <location>
        <begin position="324"/>
        <end position="347"/>
    </location>
</feature>
<keyword evidence="5 9" id="KW-1133">Transmembrane helix</keyword>